<evidence type="ECO:0000256" key="1">
    <source>
        <dbReference type="SAM" id="Phobius"/>
    </source>
</evidence>
<protein>
    <submittedName>
        <fullName evidence="2">Uncharacterized protein</fullName>
    </submittedName>
</protein>
<keyword evidence="1" id="KW-0472">Membrane</keyword>
<accession>A0ABX9CI29</accession>
<comment type="caution">
    <text evidence="2">The sequence shown here is derived from an EMBL/GenBank/DDBJ whole genome shotgun (WGS) entry which is preliminary data.</text>
</comment>
<feature type="transmembrane region" description="Helical" evidence="1">
    <location>
        <begin position="105"/>
        <end position="123"/>
    </location>
</feature>
<keyword evidence="1" id="KW-1133">Transmembrane helix</keyword>
<feature type="transmembrane region" description="Helical" evidence="1">
    <location>
        <begin position="195"/>
        <end position="215"/>
    </location>
</feature>
<reference evidence="2 3" key="1">
    <citation type="submission" date="2018-03" db="EMBL/GenBank/DDBJ databases">
        <title>Genomic framework for the identification of Micromonospora saelicesensis and Micromonospora noduli.</title>
        <authorList>
            <person name="Riesco R."/>
            <person name="Trujillo M.E."/>
        </authorList>
    </citation>
    <scope>NUCLEOTIDE SEQUENCE [LARGE SCALE GENOMIC DNA]</scope>
    <source>
        <strain evidence="2 3">GAR05</strain>
    </source>
</reference>
<proteinExistence type="predicted"/>
<feature type="transmembrane region" description="Helical" evidence="1">
    <location>
        <begin position="163"/>
        <end position="183"/>
    </location>
</feature>
<dbReference type="Proteomes" id="UP000249334">
    <property type="component" value="Unassembled WGS sequence"/>
</dbReference>
<gene>
    <name evidence="2" type="ORF">GAR05_03519</name>
</gene>
<keyword evidence="3" id="KW-1185">Reference proteome</keyword>
<name>A0ABX9CI29_9ACTN</name>
<organism evidence="2 3">
    <name type="scientific">Micromonospora saelicesensis</name>
    <dbReference type="NCBI Taxonomy" id="285676"/>
    <lineage>
        <taxon>Bacteria</taxon>
        <taxon>Bacillati</taxon>
        <taxon>Actinomycetota</taxon>
        <taxon>Actinomycetes</taxon>
        <taxon>Micromonosporales</taxon>
        <taxon>Micromonosporaceae</taxon>
        <taxon>Micromonospora</taxon>
    </lineage>
</organism>
<feature type="transmembrane region" description="Helical" evidence="1">
    <location>
        <begin position="221"/>
        <end position="243"/>
    </location>
</feature>
<evidence type="ECO:0000313" key="2">
    <source>
        <dbReference type="EMBL" id="RAN97399.1"/>
    </source>
</evidence>
<sequence>MPWRDNTANFDLETSTAVKQIKSTDRYGKAGDIARSATRDADRAVRANPSMAGKRSQAVIITETDAPASAGNAIRTATNPGRGRKIPASATAPEHVRGLPGRTGMLGKGLGVVGFGLSAFALWGDYQHGDWEMGVGDALGAVGGGLELYAIAVPGATVATVSAMTAGLVIGGIGLAAVSYVSMNRAAEAGDTPGVVAGGVGIGAGLAIAAGAIGIAAGSVVVAPVVLVVGIVAAIGVGIFHAGRYFDWW</sequence>
<evidence type="ECO:0000313" key="3">
    <source>
        <dbReference type="Proteomes" id="UP000249334"/>
    </source>
</evidence>
<keyword evidence="1" id="KW-0812">Transmembrane</keyword>
<dbReference type="EMBL" id="PXXW01000027">
    <property type="protein sequence ID" value="RAN97399.1"/>
    <property type="molecule type" value="Genomic_DNA"/>
</dbReference>